<dbReference type="SUPFAM" id="SSF52266">
    <property type="entry name" value="SGNH hydrolase"/>
    <property type="match status" value="1"/>
</dbReference>
<evidence type="ECO:0000313" key="1">
    <source>
        <dbReference type="EMBL" id="KPV73990.1"/>
    </source>
</evidence>
<dbReference type="OrthoDB" id="2588793at2759"/>
<proteinExistence type="predicted"/>
<gene>
    <name evidence="1" type="ORF">RHOBADRAFT_54568</name>
</gene>
<dbReference type="OMA" id="AGHEMFE"/>
<evidence type="ECO:0000313" key="2">
    <source>
        <dbReference type="Proteomes" id="UP000053890"/>
    </source>
</evidence>
<dbReference type="RefSeq" id="XP_018270039.1">
    <property type="nucleotide sequence ID" value="XM_018417389.1"/>
</dbReference>
<dbReference type="Proteomes" id="UP000053890">
    <property type="component" value="Unassembled WGS sequence"/>
</dbReference>
<name>A0A0P9F2G9_RHOGW</name>
<dbReference type="GeneID" id="28977837"/>
<dbReference type="STRING" id="578459.A0A0P9F2G9"/>
<dbReference type="AlphaFoldDB" id="A0A0P9F2G9"/>
<accession>A0A0P9F2G9</accession>
<reference evidence="1 2" key="1">
    <citation type="journal article" date="2015" name="Front. Microbiol.">
        <title>Genome sequence of the plant growth promoting endophytic yeast Rhodotorula graminis WP1.</title>
        <authorList>
            <person name="Firrincieli A."/>
            <person name="Otillar R."/>
            <person name="Salamov A."/>
            <person name="Schmutz J."/>
            <person name="Khan Z."/>
            <person name="Redman R.S."/>
            <person name="Fleck N.D."/>
            <person name="Lindquist E."/>
            <person name="Grigoriev I.V."/>
            <person name="Doty S.L."/>
        </authorList>
    </citation>
    <scope>NUCLEOTIDE SEQUENCE [LARGE SCALE GENOMIC DNA]</scope>
    <source>
        <strain evidence="1 2">WP1</strain>
    </source>
</reference>
<keyword evidence="2" id="KW-1185">Reference proteome</keyword>
<dbReference type="EMBL" id="KQ474081">
    <property type="protein sequence ID" value="KPV73990.1"/>
    <property type="molecule type" value="Genomic_DNA"/>
</dbReference>
<organism evidence="1 2">
    <name type="scientific">Rhodotorula graminis (strain WP1)</name>
    <dbReference type="NCBI Taxonomy" id="578459"/>
    <lineage>
        <taxon>Eukaryota</taxon>
        <taxon>Fungi</taxon>
        <taxon>Dikarya</taxon>
        <taxon>Basidiomycota</taxon>
        <taxon>Pucciniomycotina</taxon>
        <taxon>Microbotryomycetes</taxon>
        <taxon>Sporidiobolales</taxon>
        <taxon>Sporidiobolaceae</taxon>
        <taxon>Rhodotorula</taxon>
    </lineage>
</organism>
<sequence length="419" mass="47182">MAAYTRVEQKDDLAELGELGGPPRRGPLQPQPLALAVGPAQSAVRSLNWSYAGWVVALFLLAHSAWTSKSATTSAEDDCFDPFRSLGYVHRPANLSLRHFAYPPSASLDDLTTPTPIDASMDPPDGALSLAAPAYGDMLNEKVKPHDLAFARDKSIWFIGDSHDRMNLEMFCQQHEAGGAVLDVPHWHIKANCRFPDLNLTFASFFHYGLSPESESSEPDPWNIPQIETSHENENPGPYSVEGRLKEYWLPAVAEVGRPSLIVLNSFFWDLRYFAHHARHFDRGTLLRQDERPLTYSELAWHRSRARAFIDAVRAAFPGTPVMFRLGQEHQTNRNEGNVAVYQLNQSLRAVLAKMNVPVFEWASLLTGERRYADDQHFAAGAPARLYSDMALYYLRRAVKGWDRCEPWPSMARPPARAR</sequence>
<protein>
    <submittedName>
        <fullName evidence="1">Uncharacterized protein</fullName>
    </submittedName>
</protein>